<dbReference type="Proteomes" id="UP001528920">
    <property type="component" value="Unassembled WGS sequence"/>
</dbReference>
<dbReference type="PANTHER" id="PTHR30329:SF21">
    <property type="entry name" value="LIPOPROTEIN YIAD-RELATED"/>
    <property type="match status" value="1"/>
</dbReference>
<evidence type="ECO:0000256" key="1">
    <source>
        <dbReference type="PROSITE-ProRule" id="PRU00473"/>
    </source>
</evidence>
<evidence type="ECO:0000256" key="2">
    <source>
        <dbReference type="SAM" id="SignalP"/>
    </source>
</evidence>
<dbReference type="InterPro" id="IPR011659">
    <property type="entry name" value="WD40"/>
</dbReference>
<protein>
    <submittedName>
        <fullName evidence="4">OmpA family protein</fullName>
    </submittedName>
</protein>
<dbReference type="Gene3D" id="3.30.1330.60">
    <property type="entry name" value="OmpA-like domain"/>
    <property type="match status" value="1"/>
</dbReference>
<feature type="domain" description="OmpA-like" evidence="3">
    <location>
        <begin position="510"/>
        <end position="630"/>
    </location>
</feature>
<feature type="chain" id="PRO_5047020019" evidence="2">
    <location>
        <begin position="21"/>
        <end position="630"/>
    </location>
</feature>
<dbReference type="Pfam" id="PF00691">
    <property type="entry name" value="OmpA"/>
    <property type="match status" value="1"/>
</dbReference>
<name>A0ABT5VSG2_9BACT</name>
<evidence type="ECO:0000313" key="5">
    <source>
        <dbReference type="Proteomes" id="UP001528920"/>
    </source>
</evidence>
<dbReference type="EMBL" id="JAKJSC010000001">
    <property type="protein sequence ID" value="MDE5417239.1"/>
    <property type="molecule type" value="Genomic_DNA"/>
</dbReference>
<dbReference type="InterPro" id="IPR011042">
    <property type="entry name" value="6-blade_b-propeller_TolB-like"/>
</dbReference>
<dbReference type="InterPro" id="IPR050330">
    <property type="entry name" value="Bact_OuterMem_StrucFunc"/>
</dbReference>
<sequence length="630" mass="72145">MISKLRLLFLFLLIQSSLLAQDKYLKKGDRAINKGDYVEAILQYKKVQNKTAKLNRKIAESYFTLGDYKMAESFYDLIPEGERESEDLLSLAKIHLAKDNFEAAILIYERAKESGADLNEVERNLKAIDELIAFRNASKELQLIKINAQPKGKCLGISSFANGIVYSNTSKGMLKKGNAHQLVVSAYENAVYESAKAFAKSLEAKTNIGAACLSPDGLRLYYTRWFTRKGKQQMEIAVAEIKDGKWQAKESLGFCSRKYSCCYPFLSSDGRKMYFASDMKGGFGGMDLYVSEFDNGNWTTPKNLGSTINTFQNEIYPRIVKNDQLWFSSDGHGGYGALDLFFTEKYPNGTWAPVKNPGMPYNSEFSDYSILDFKDREHLLFVSDRADRGLRDQIYKLEMNTKDDVEFRVKDSQSGKVIDDLNVQVRKVFGDTEFPVEFLLNQAGYYQFSILKDEKRSGVLFEIVLSKENYQDKLIEYNPSQEKEKIEIEMKPIVRKSGFSFVEDLLPIAYPNKKISFQNIYYQKNEAEFSEKAKGILDRLYRFWKAFPEVKIKINVHSDAIGDEQSNMEVSVEQAKKAKRYLAEKGLESSVVEVDAWGEQFILNACFDLADCSEEEHQENRRLELLIVLE</sequence>
<feature type="signal peptide" evidence="2">
    <location>
        <begin position="1"/>
        <end position="20"/>
    </location>
</feature>
<dbReference type="InterPro" id="IPR011990">
    <property type="entry name" value="TPR-like_helical_dom_sf"/>
</dbReference>
<dbReference type="InterPro" id="IPR006665">
    <property type="entry name" value="OmpA-like"/>
</dbReference>
<dbReference type="InterPro" id="IPR036737">
    <property type="entry name" value="OmpA-like_sf"/>
</dbReference>
<organism evidence="4 5">
    <name type="scientific">Paralabilibaculum antarcticum</name>
    <dbReference type="NCBI Taxonomy" id="2912572"/>
    <lineage>
        <taxon>Bacteria</taxon>
        <taxon>Pseudomonadati</taxon>
        <taxon>Bacteroidota</taxon>
        <taxon>Bacteroidia</taxon>
        <taxon>Marinilabiliales</taxon>
        <taxon>Marinifilaceae</taxon>
        <taxon>Paralabilibaculum</taxon>
    </lineage>
</organism>
<evidence type="ECO:0000259" key="3">
    <source>
        <dbReference type="PROSITE" id="PS51123"/>
    </source>
</evidence>
<dbReference type="PROSITE" id="PS51123">
    <property type="entry name" value="OMPA_2"/>
    <property type="match status" value="1"/>
</dbReference>
<dbReference type="SUPFAM" id="SSF82171">
    <property type="entry name" value="DPP6 N-terminal domain-like"/>
    <property type="match status" value="1"/>
</dbReference>
<comment type="caution">
    <text evidence="4">The sequence shown here is derived from an EMBL/GenBank/DDBJ whole genome shotgun (WGS) entry which is preliminary data.</text>
</comment>
<dbReference type="Gene3D" id="1.25.40.10">
    <property type="entry name" value="Tetratricopeptide repeat domain"/>
    <property type="match status" value="1"/>
</dbReference>
<dbReference type="CDD" id="cd07185">
    <property type="entry name" value="OmpA_C-like"/>
    <property type="match status" value="1"/>
</dbReference>
<dbReference type="PANTHER" id="PTHR30329">
    <property type="entry name" value="STATOR ELEMENT OF FLAGELLAR MOTOR COMPLEX"/>
    <property type="match status" value="1"/>
</dbReference>
<gene>
    <name evidence="4" type="ORF">L3049_04390</name>
</gene>
<dbReference type="Gene3D" id="2.120.10.30">
    <property type="entry name" value="TolB, C-terminal domain"/>
    <property type="match status" value="1"/>
</dbReference>
<keyword evidence="2" id="KW-0732">Signal</keyword>
<evidence type="ECO:0000313" key="4">
    <source>
        <dbReference type="EMBL" id="MDE5417239.1"/>
    </source>
</evidence>
<dbReference type="Pfam" id="PF07676">
    <property type="entry name" value="PD40"/>
    <property type="match status" value="1"/>
</dbReference>
<keyword evidence="1" id="KW-0472">Membrane</keyword>
<dbReference type="RefSeq" id="WP_275108576.1">
    <property type="nucleotide sequence ID" value="NZ_JAKJSC010000001.1"/>
</dbReference>
<keyword evidence="5" id="KW-1185">Reference proteome</keyword>
<proteinExistence type="predicted"/>
<dbReference type="SUPFAM" id="SSF103088">
    <property type="entry name" value="OmpA-like"/>
    <property type="match status" value="1"/>
</dbReference>
<dbReference type="SUPFAM" id="SSF48452">
    <property type="entry name" value="TPR-like"/>
    <property type="match status" value="1"/>
</dbReference>
<reference evidence="4 5" key="1">
    <citation type="submission" date="2022-01" db="EMBL/GenBank/DDBJ databases">
        <title>Labilibaculum sp. nov, a marine bacterium isolated from Antarctica.</title>
        <authorList>
            <person name="Dai W."/>
        </authorList>
    </citation>
    <scope>NUCLEOTIDE SEQUENCE [LARGE SCALE GENOMIC DNA]</scope>
    <source>
        <strain evidence="4 5">DW002</strain>
    </source>
</reference>
<accession>A0ABT5VSG2</accession>